<proteinExistence type="predicted"/>
<dbReference type="EMBL" id="BTGU01014174">
    <property type="protein sequence ID" value="GMN72711.1"/>
    <property type="molecule type" value="Genomic_DNA"/>
</dbReference>
<name>A0AA88JHK6_FICCA</name>
<dbReference type="Proteomes" id="UP001187192">
    <property type="component" value="Unassembled WGS sequence"/>
</dbReference>
<keyword evidence="3" id="KW-1185">Reference proteome</keyword>
<evidence type="ECO:0000256" key="1">
    <source>
        <dbReference type="SAM" id="MobiDB-lite"/>
    </source>
</evidence>
<reference evidence="2" key="1">
    <citation type="submission" date="2023-07" db="EMBL/GenBank/DDBJ databases">
        <title>draft genome sequence of fig (Ficus carica).</title>
        <authorList>
            <person name="Takahashi T."/>
            <person name="Nishimura K."/>
        </authorList>
    </citation>
    <scope>NUCLEOTIDE SEQUENCE</scope>
</reference>
<organism evidence="2 3">
    <name type="scientific">Ficus carica</name>
    <name type="common">Common fig</name>
    <dbReference type="NCBI Taxonomy" id="3494"/>
    <lineage>
        <taxon>Eukaryota</taxon>
        <taxon>Viridiplantae</taxon>
        <taxon>Streptophyta</taxon>
        <taxon>Embryophyta</taxon>
        <taxon>Tracheophyta</taxon>
        <taxon>Spermatophyta</taxon>
        <taxon>Magnoliopsida</taxon>
        <taxon>eudicotyledons</taxon>
        <taxon>Gunneridae</taxon>
        <taxon>Pentapetalae</taxon>
        <taxon>rosids</taxon>
        <taxon>fabids</taxon>
        <taxon>Rosales</taxon>
        <taxon>Moraceae</taxon>
        <taxon>Ficeae</taxon>
        <taxon>Ficus</taxon>
    </lineage>
</organism>
<comment type="caution">
    <text evidence="2">The sequence shown here is derived from an EMBL/GenBank/DDBJ whole genome shotgun (WGS) entry which is preliminary data.</text>
</comment>
<protein>
    <submittedName>
        <fullName evidence="2">Uncharacterized protein</fullName>
    </submittedName>
</protein>
<sequence length="77" mass="8236">MLLGQDFLPPARVISGPRDFWVALLKPGIPDPDLPSPREFRAVFSAKPARDASSSPGHPSLPAGLPRVSTRFTSLTA</sequence>
<dbReference type="AlphaFoldDB" id="A0AA88JHK6"/>
<evidence type="ECO:0000313" key="2">
    <source>
        <dbReference type="EMBL" id="GMN72711.1"/>
    </source>
</evidence>
<accession>A0AA88JHK6</accession>
<feature type="region of interest" description="Disordered" evidence="1">
    <location>
        <begin position="45"/>
        <end position="77"/>
    </location>
</feature>
<gene>
    <name evidence="2" type="ORF">TIFTF001_054222</name>
</gene>
<evidence type="ECO:0000313" key="3">
    <source>
        <dbReference type="Proteomes" id="UP001187192"/>
    </source>
</evidence>